<name>A0A401SER2_CHIPU</name>
<sequence>MTGCRTRCRDLRADSKDNIRCKLPGYDVASSSSGVHFSAVARSWTEPRCELNRQAAVSLRTLVTGKGLEFNALHVTMTLRCKSKHSQPFDDVEW</sequence>
<reference evidence="1 2" key="1">
    <citation type="journal article" date="2018" name="Nat. Ecol. Evol.">
        <title>Shark genomes provide insights into elasmobranch evolution and the origin of vertebrates.</title>
        <authorList>
            <person name="Hara Y"/>
            <person name="Yamaguchi K"/>
            <person name="Onimaru K"/>
            <person name="Kadota M"/>
            <person name="Koyanagi M"/>
            <person name="Keeley SD"/>
            <person name="Tatsumi K"/>
            <person name="Tanaka K"/>
            <person name="Motone F"/>
            <person name="Kageyama Y"/>
            <person name="Nozu R"/>
            <person name="Adachi N"/>
            <person name="Nishimura O"/>
            <person name="Nakagawa R"/>
            <person name="Tanegashima C"/>
            <person name="Kiyatake I"/>
            <person name="Matsumoto R"/>
            <person name="Murakumo K"/>
            <person name="Nishida K"/>
            <person name="Terakita A"/>
            <person name="Kuratani S"/>
            <person name="Sato K"/>
            <person name="Hyodo S Kuraku.S."/>
        </authorList>
    </citation>
    <scope>NUCLEOTIDE SEQUENCE [LARGE SCALE GENOMIC DNA]</scope>
</reference>
<organism evidence="1 2">
    <name type="scientific">Chiloscyllium punctatum</name>
    <name type="common">Brownbanded bambooshark</name>
    <name type="synonym">Hemiscyllium punctatum</name>
    <dbReference type="NCBI Taxonomy" id="137246"/>
    <lineage>
        <taxon>Eukaryota</taxon>
        <taxon>Metazoa</taxon>
        <taxon>Chordata</taxon>
        <taxon>Craniata</taxon>
        <taxon>Vertebrata</taxon>
        <taxon>Chondrichthyes</taxon>
        <taxon>Elasmobranchii</taxon>
        <taxon>Galeomorphii</taxon>
        <taxon>Galeoidea</taxon>
        <taxon>Orectolobiformes</taxon>
        <taxon>Hemiscylliidae</taxon>
        <taxon>Chiloscyllium</taxon>
    </lineage>
</organism>
<dbReference type="Proteomes" id="UP000287033">
    <property type="component" value="Unassembled WGS sequence"/>
</dbReference>
<keyword evidence="2" id="KW-1185">Reference proteome</keyword>
<evidence type="ECO:0000313" key="2">
    <source>
        <dbReference type="Proteomes" id="UP000287033"/>
    </source>
</evidence>
<accession>A0A401SER2</accession>
<comment type="caution">
    <text evidence="1">The sequence shown here is derived from an EMBL/GenBank/DDBJ whole genome shotgun (WGS) entry which is preliminary data.</text>
</comment>
<dbReference type="AlphaFoldDB" id="A0A401SER2"/>
<protein>
    <submittedName>
        <fullName evidence="1">Uncharacterized protein</fullName>
    </submittedName>
</protein>
<dbReference type="EMBL" id="BEZZ01000223">
    <property type="protein sequence ID" value="GCC28868.1"/>
    <property type="molecule type" value="Genomic_DNA"/>
</dbReference>
<evidence type="ECO:0000313" key="1">
    <source>
        <dbReference type="EMBL" id="GCC28868.1"/>
    </source>
</evidence>
<gene>
    <name evidence="1" type="ORF">chiPu_0007302</name>
</gene>
<proteinExistence type="predicted"/>